<dbReference type="Proteomes" id="UP000765509">
    <property type="component" value="Unassembled WGS sequence"/>
</dbReference>
<evidence type="ECO:0000259" key="2">
    <source>
        <dbReference type="PROSITE" id="PS50994"/>
    </source>
</evidence>
<evidence type="ECO:0000256" key="1">
    <source>
        <dbReference type="ARBA" id="ARBA00022884"/>
    </source>
</evidence>
<evidence type="ECO:0000313" key="4">
    <source>
        <dbReference type="Proteomes" id="UP000765509"/>
    </source>
</evidence>
<reference evidence="3" key="1">
    <citation type="submission" date="2021-03" db="EMBL/GenBank/DDBJ databases">
        <title>Draft genome sequence of rust myrtle Austropuccinia psidii MF-1, a brazilian biotype.</title>
        <authorList>
            <person name="Quecine M.C."/>
            <person name="Pachon D.M.R."/>
            <person name="Bonatelli M.L."/>
            <person name="Correr F.H."/>
            <person name="Franceschini L.M."/>
            <person name="Leite T.F."/>
            <person name="Margarido G.R.A."/>
            <person name="Almeida C.A."/>
            <person name="Ferrarezi J.A."/>
            <person name="Labate C.A."/>
        </authorList>
    </citation>
    <scope>NUCLEOTIDE SEQUENCE</scope>
    <source>
        <strain evidence="3">MF-1</strain>
    </source>
</reference>
<dbReference type="PROSITE" id="PS50994">
    <property type="entry name" value="INTEGRASE"/>
    <property type="match status" value="1"/>
</dbReference>
<dbReference type="OrthoDB" id="2273864at2759"/>
<dbReference type="GO" id="GO:0015074">
    <property type="term" value="P:DNA integration"/>
    <property type="evidence" value="ECO:0007669"/>
    <property type="project" value="InterPro"/>
</dbReference>
<dbReference type="SUPFAM" id="SSF53098">
    <property type="entry name" value="Ribonuclease H-like"/>
    <property type="match status" value="1"/>
</dbReference>
<accession>A0A9Q3HCN6</accession>
<dbReference type="PANTHER" id="PTHR37984:SF15">
    <property type="entry name" value="INTEGRASE CATALYTIC DOMAIN-CONTAINING PROTEIN"/>
    <property type="match status" value="1"/>
</dbReference>
<comment type="caution">
    <text evidence="3">The sequence shown here is derived from an EMBL/GenBank/DDBJ whole genome shotgun (WGS) entry which is preliminary data.</text>
</comment>
<name>A0A9Q3HCN6_9BASI</name>
<keyword evidence="1" id="KW-0694">RNA-binding</keyword>
<dbReference type="Gene3D" id="3.30.420.10">
    <property type="entry name" value="Ribonuclease H-like superfamily/Ribonuclease H"/>
    <property type="match status" value="1"/>
</dbReference>
<dbReference type="AlphaFoldDB" id="A0A9Q3HCN6"/>
<dbReference type="InterPro" id="IPR012337">
    <property type="entry name" value="RNaseH-like_sf"/>
</dbReference>
<feature type="domain" description="Integrase catalytic" evidence="2">
    <location>
        <begin position="1"/>
        <end position="165"/>
    </location>
</feature>
<dbReference type="PANTHER" id="PTHR37984">
    <property type="entry name" value="PROTEIN CBG26694"/>
    <property type="match status" value="1"/>
</dbReference>
<proteinExistence type="predicted"/>
<sequence length="226" mass="26108">MLRWQIAIQEYRGNRTISHEEGNINKNADLLSRWALANTPNNPAYVPMEEEPKISIECINITDNIIRDRDPKLTSGLWTNIHRLFVTKLSFSTEYYPQTDLLAERMIQTLEEMIRRFCVYSLELKDSDGFTHDWCALIPALELAYRISVHSSTGQAPAMLGKVWSPRLQEDTLRKDLIDIHPTASRFKIMLGKVKKKKTKACMMLLTMQSRCGTRVIKYQTSKKGT</sequence>
<dbReference type="EMBL" id="AVOT02015855">
    <property type="protein sequence ID" value="MBW0500513.1"/>
    <property type="molecule type" value="Genomic_DNA"/>
</dbReference>
<dbReference type="InterPro" id="IPR001584">
    <property type="entry name" value="Integrase_cat-core"/>
</dbReference>
<dbReference type="GO" id="GO:0003723">
    <property type="term" value="F:RNA binding"/>
    <property type="evidence" value="ECO:0007669"/>
    <property type="project" value="UniProtKB-KW"/>
</dbReference>
<protein>
    <recommendedName>
        <fullName evidence="2">Integrase catalytic domain-containing protein</fullName>
    </recommendedName>
</protein>
<dbReference type="InterPro" id="IPR050951">
    <property type="entry name" value="Retrovirus_Pol_polyprotein"/>
</dbReference>
<dbReference type="InterPro" id="IPR036397">
    <property type="entry name" value="RNaseH_sf"/>
</dbReference>
<gene>
    <name evidence="3" type="ORF">O181_040228</name>
</gene>
<evidence type="ECO:0000313" key="3">
    <source>
        <dbReference type="EMBL" id="MBW0500513.1"/>
    </source>
</evidence>
<organism evidence="3 4">
    <name type="scientific">Austropuccinia psidii MF-1</name>
    <dbReference type="NCBI Taxonomy" id="1389203"/>
    <lineage>
        <taxon>Eukaryota</taxon>
        <taxon>Fungi</taxon>
        <taxon>Dikarya</taxon>
        <taxon>Basidiomycota</taxon>
        <taxon>Pucciniomycotina</taxon>
        <taxon>Pucciniomycetes</taxon>
        <taxon>Pucciniales</taxon>
        <taxon>Sphaerophragmiaceae</taxon>
        <taxon>Austropuccinia</taxon>
    </lineage>
</organism>
<dbReference type="GO" id="GO:0005634">
    <property type="term" value="C:nucleus"/>
    <property type="evidence" value="ECO:0007669"/>
    <property type="project" value="UniProtKB-ARBA"/>
</dbReference>
<keyword evidence="4" id="KW-1185">Reference proteome</keyword>